<dbReference type="CDD" id="cd10787">
    <property type="entry name" value="LamB_YcsF_like"/>
    <property type="match status" value="1"/>
</dbReference>
<dbReference type="Gene3D" id="3.20.20.370">
    <property type="entry name" value="Glycoside hydrolase/deacetylase"/>
    <property type="match status" value="1"/>
</dbReference>
<organism evidence="2 3">
    <name type="scientific">Candidatus Choladousia intestinavium</name>
    <dbReference type="NCBI Taxonomy" id="2840727"/>
    <lineage>
        <taxon>Bacteria</taxon>
        <taxon>Bacillati</taxon>
        <taxon>Bacillota</taxon>
        <taxon>Clostridia</taxon>
        <taxon>Lachnospirales</taxon>
        <taxon>Lachnospiraceae</taxon>
        <taxon>Lachnospiraceae incertae sedis</taxon>
        <taxon>Candidatus Choladousia</taxon>
    </lineage>
</organism>
<dbReference type="InterPro" id="IPR005501">
    <property type="entry name" value="LamB/YcsF/PxpA-like"/>
</dbReference>
<accession>A0A9D1ACX0</accession>
<evidence type="ECO:0000313" key="2">
    <source>
        <dbReference type="EMBL" id="HIR14223.1"/>
    </source>
</evidence>
<reference evidence="2" key="2">
    <citation type="journal article" date="2021" name="PeerJ">
        <title>Extensive microbial diversity within the chicken gut microbiome revealed by metagenomics and culture.</title>
        <authorList>
            <person name="Gilroy R."/>
            <person name="Ravi A."/>
            <person name="Getino M."/>
            <person name="Pursley I."/>
            <person name="Horton D.L."/>
            <person name="Alikhan N.F."/>
            <person name="Baker D."/>
            <person name="Gharbi K."/>
            <person name="Hall N."/>
            <person name="Watson M."/>
            <person name="Adriaenssens E.M."/>
            <person name="Foster-Nyarko E."/>
            <person name="Jarju S."/>
            <person name="Secka A."/>
            <person name="Antonio M."/>
            <person name="Oren A."/>
            <person name="Chaudhuri R.R."/>
            <person name="La Ragione R."/>
            <person name="Hildebrand F."/>
            <person name="Pallen M.J."/>
        </authorList>
    </citation>
    <scope>NUCLEOTIDE SEQUENCE</scope>
    <source>
        <strain evidence="2">ChiSjej4B22-8148</strain>
    </source>
</reference>
<comment type="function">
    <text evidence="1">Catalyzes the cleavage of 5-oxoproline to form L-glutamate coupled to the hydrolysis of ATP to ADP and inorganic phosphate.</text>
</comment>
<dbReference type="EC" id="3.5.2.9" evidence="1"/>
<dbReference type="Proteomes" id="UP000886757">
    <property type="component" value="Unassembled WGS sequence"/>
</dbReference>
<comment type="catalytic activity">
    <reaction evidence="1">
        <text>5-oxo-L-proline + ATP + 2 H2O = L-glutamate + ADP + phosphate + H(+)</text>
        <dbReference type="Rhea" id="RHEA:10348"/>
        <dbReference type="ChEBI" id="CHEBI:15377"/>
        <dbReference type="ChEBI" id="CHEBI:15378"/>
        <dbReference type="ChEBI" id="CHEBI:29985"/>
        <dbReference type="ChEBI" id="CHEBI:30616"/>
        <dbReference type="ChEBI" id="CHEBI:43474"/>
        <dbReference type="ChEBI" id="CHEBI:58402"/>
        <dbReference type="ChEBI" id="CHEBI:456216"/>
        <dbReference type="EC" id="3.5.2.9"/>
    </reaction>
</comment>
<dbReference type="NCBIfam" id="NF003814">
    <property type="entry name" value="PRK05406.1-3"/>
    <property type="match status" value="1"/>
</dbReference>
<dbReference type="PANTHER" id="PTHR30292">
    <property type="entry name" value="UNCHARACTERIZED PROTEIN YBGL-RELATED"/>
    <property type="match status" value="1"/>
</dbReference>
<dbReference type="NCBIfam" id="NF003816">
    <property type="entry name" value="PRK05406.1-5"/>
    <property type="match status" value="1"/>
</dbReference>
<dbReference type="InterPro" id="IPR011330">
    <property type="entry name" value="Glyco_hydro/deAcase_b/a-brl"/>
</dbReference>
<keyword evidence="1" id="KW-0547">Nucleotide-binding</keyword>
<dbReference type="EMBL" id="DVGK01000112">
    <property type="protein sequence ID" value="HIR14223.1"/>
    <property type="molecule type" value="Genomic_DNA"/>
</dbReference>
<evidence type="ECO:0000313" key="3">
    <source>
        <dbReference type="Proteomes" id="UP000886757"/>
    </source>
</evidence>
<evidence type="ECO:0000256" key="1">
    <source>
        <dbReference type="HAMAP-Rule" id="MF_00691"/>
    </source>
</evidence>
<protein>
    <recommendedName>
        <fullName evidence="1">5-oxoprolinase subunit A</fullName>
        <shortName evidence="1">5-OPase subunit A</shortName>
        <ecNumber evidence="1">3.5.2.9</ecNumber>
    </recommendedName>
    <alternativeName>
        <fullName evidence="1">5-oxoprolinase (ATP-hydrolyzing) subunit A</fullName>
    </alternativeName>
</protein>
<comment type="subunit">
    <text evidence="1">Forms a complex composed of PxpA, PxpB and PxpC.</text>
</comment>
<dbReference type="GO" id="GO:0005975">
    <property type="term" value="P:carbohydrate metabolic process"/>
    <property type="evidence" value="ECO:0007669"/>
    <property type="project" value="InterPro"/>
</dbReference>
<name>A0A9D1ACX0_9FIRM</name>
<reference evidence="2" key="1">
    <citation type="submission" date="2020-10" db="EMBL/GenBank/DDBJ databases">
        <authorList>
            <person name="Gilroy R."/>
        </authorList>
    </citation>
    <scope>NUCLEOTIDE SEQUENCE</scope>
    <source>
        <strain evidence="2">ChiSjej4B22-8148</strain>
    </source>
</reference>
<keyword evidence="1" id="KW-0378">Hydrolase</keyword>
<dbReference type="Pfam" id="PF03746">
    <property type="entry name" value="LamB_YcsF"/>
    <property type="match status" value="1"/>
</dbReference>
<dbReference type="HAMAP" id="MF_00691">
    <property type="entry name" value="PxpA"/>
    <property type="match status" value="1"/>
</dbReference>
<comment type="caution">
    <text evidence="2">The sequence shown here is derived from an EMBL/GenBank/DDBJ whole genome shotgun (WGS) entry which is preliminary data.</text>
</comment>
<dbReference type="AlphaFoldDB" id="A0A9D1ACX0"/>
<dbReference type="GO" id="GO:0005524">
    <property type="term" value="F:ATP binding"/>
    <property type="evidence" value="ECO:0007669"/>
    <property type="project" value="UniProtKB-UniRule"/>
</dbReference>
<keyword evidence="1" id="KW-0067">ATP-binding</keyword>
<sequence length="262" mass="28299">MYTVDLNCDLGESFGNYVCGMDDQILPLITSANVACGFHASDPLTMEKTVESARNSHVSVGAHPGFPDLVGFGRRNMSIPAPEITALVEYQIGALLAFCRAKDVPLCHVKPHGALYNMAAKDALIADAICRGIAAVDDQLILLAPAHSELIRSARKCGLRAAREVFADRAYEEDGSLVPRSKPGSMITDENEAIRRVIQMVEKGTVEAITGKEIEVEADSICVHGDSPSALSFVRQIRRALKENGIQIVPLYELAKGGKDHE</sequence>
<dbReference type="GO" id="GO:0017168">
    <property type="term" value="F:5-oxoprolinase (ATP-hydrolyzing) activity"/>
    <property type="evidence" value="ECO:0007669"/>
    <property type="project" value="UniProtKB-UniRule"/>
</dbReference>
<dbReference type="SUPFAM" id="SSF88713">
    <property type="entry name" value="Glycoside hydrolase/deacetylase"/>
    <property type="match status" value="1"/>
</dbReference>
<proteinExistence type="inferred from homology"/>
<dbReference type="PANTHER" id="PTHR30292:SF0">
    <property type="entry name" value="5-OXOPROLINASE SUBUNIT A"/>
    <property type="match status" value="1"/>
</dbReference>
<comment type="similarity">
    <text evidence="1">Belongs to the LamB/PxpA family.</text>
</comment>
<gene>
    <name evidence="1" type="primary">pxpA</name>
    <name evidence="2" type="ORF">IAB31_09910</name>
</gene>